<organism evidence="1">
    <name type="scientific">marine sediment metagenome</name>
    <dbReference type="NCBI Taxonomy" id="412755"/>
    <lineage>
        <taxon>unclassified sequences</taxon>
        <taxon>metagenomes</taxon>
        <taxon>ecological metagenomes</taxon>
    </lineage>
</organism>
<reference evidence="1" key="1">
    <citation type="journal article" date="2015" name="Nature">
        <title>Complex archaea that bridge the gap between prokaryotes and eukaryotes.</title>
        <authorList>
            <person name="Spang A."/>
            <person name="Saw J.H."/>
            <person name="Jorgensen S.L."/>
            <person name="Zaremba-Niedzwiedzka K."/>
            <person name="Martijn J."/>
            <person name="Lind A.E."/>
            <person name="van Eijk R."/>
            <person name="Schleper C."/>
            <person name="Guy L."/>
            <person name="Ettema T.J."/>
        </authorList>
    </citation>
    <scope>NUCLEOTIDE SEQUENCE</scope>
</reference>
<accession>A0A0F9CHX3</accession>
<protein>
    <submittedName>
        <fullName evidence="1">Uncharacterized protein</fullName>
    </submittedName>
</protein>
<proteinExistence type="predicted"/>
<gene>
    <name evidence="1" type="ORF">LCGC14_2322610</name>
</gene>
<evidence type="ECO:0000313" key="1">
    <source>
        <dbReference type="EMBL" id="KKL48729.1"/>
    </source>
</evidence>
<comment type="caution">
    <text evidence="1">The sequence shown here is derived from an EMBL/GenBank/DDBJ whole genome shotgun (WGS) entry which is preliminary data.</text>
</comment>
<dbReference type="AlphaFoldDB" id="A0A0F9CHX3"/>
<dbReference type="EMBL" id="LAZR01033214">
    <property type="protein sequence ID" value="KKL48729.1"/>
    <property type="molecule type" value="Genomic_DNA"/>
</dbReference>
<name>A0A0F9CHX3_9ZZZZ</name>
<sequence length="57" mass="6590">MTEYKRTKCPQCNNDNPRMLHEEPNKAEVLYYSMQGTPVYKRQIKCGSCGATFDKGQ</sequence>